<keyword evidence="2" id="KW-1185">Reference proteome</keyword>
<proteinExistence type="predicted"/>
<dbReference type="EMBL" id="BAAAZX010000018">
    <property type="protein sequence ID" value="GAA4010104.1"/>
    <property type="molecule type" value="Genomic_DNA"/>
</dbReference>
<evidence type="ECO:0000313" key="1">
    <source>
        <dbReference type="EMBL" id="GAA4010104.1"/>
    </source>
</evidence>
<dbReference type="Proteomes" id="UP001500456">
    <property type="component" value="Unassembled WGS sequence"/>
</dbReference>
<accession>A0ABP7SCT7</accession>
<name>A0ABP7SCT7_9ACTN</name>
<organism evidence="1 2">
    <name type="scientific">Streptomyces plumbiresistens</name>
    <dbReference type="NCBI Taxonomy" id="511811"/>
    <lineage>
        <taxon>Bacteria</taxon>
        <taxon>Bacillati</taxon>
        <taxon>Actinomycetota</taxon>
        <taxon>Actinomycetes</taxon>
        <taxon>Kitasatosporales</taxon>
        <taxon>Streptomycetaceae</taxon>
        <taxon>Streptomyces</taxon>
    </lineage>
</organism>
<gene>
    <name evidence="1" type="ORF">GCM10022232_58770</name>
</gene>
<sequence>MLRVEGVVANIPGCDTQQGYSGWCGDFSFEAVQVGVDGCWFPAGVGEYRVVDLGKGACGGQGEEGAGLNARAQGEGAELRLIGNGESWV</sequence>
<evidence type="ECO:0000313" key="2">
    <source>
        <dbReference type="Proteomes" id="UP001500456"/>
    </source>
</evidence>
<protein>
    <submittedName>
        <fullName evidence="1">Uncharacterized protein</fullName>
    </submittedName>
</protein>
<comment type="caution">
    <text evidence="1">The sequence shown here is derived from an EMBL/GenBank/DDBJ whole genome shotgun (WGS) entry which is preliminary data.</text>
</comment>
<reference evidence="2" key="1">
    <citation type="journal article" date="2019" name="Int. J. Syst. Evol. Microbiol.">
        <title>The Global Catalogue of Microorganisms (GCM) 10K type strain sequencing project: providing services to taxonomists for standard genome sequencing and annotation.</title>
        <authorList>
            <consortium name="The Broad Institute Genomics Platform"/>
            <consortium name="The Broad Institute Genome Sequencing Center for Infectious Disease"/>
            <person name="Wu L."/>
            <person name="Ma J."/>
        </authorList>
    </citation>
    <scope>NUCLEOTIDE SEQUENCE [LARGE SCALE GENOMIC DNA]</scope>
    <source>
        <strain evidence="2">JCM 16924</strain>
    </source>
</reference>